<dbReference type="SUPFAM" id="SSF55729">
    <property type="entry name" value="Acyl-CoA N-acyltransferases (Nat)"/>
    <property type="match status" value="1"/>
</dbReference>
<dbReference type="GO" id="GO:0016747">
    <property type="term" value="F:acyltransferase activity, transferring groups other than amino-acyl groups"/>
    <property type="evidence" value="ECO:0007669"/>
    <property type="project" value="InterPro"/>
</dbReference>
<dbReference type="KEGG" id="mpd:MCP_0145"/>
<keyword evidence="5" id="KW-1185">Reference proteome</keyword>
<dbReference type="InterPro" id="IPR016181">
    <property type="entry name" value="Acyl_CoA_acyltransferase"/>
</dbReference>
<accession>D1YUU5</accession>
<dbReference type="InParanoid" id="D1YUU5"/>
<evidence type="ECO:0000313" key="4">
    <source>
        <dbReference type="EMBL" id="BAI60217.1"/>
    </source>
</evidence>
<evidence type="ECO:0000256" key="2">
    <source>
        <dbReference type="ARBA" id="ARBA00023315"/>
    </source>
</evidence>
<protein>
    <submittedName>
        <fullName evidence="4">GCN5-related N-acetyltransferase family protein</fullName>
    </submittedName>
</protein>
<dbReference type="Pfam" id="PF00583">
    <property type="entry name" value="Acetyltransf_1"/>
    <property type="match status" value="1"/>
</dbReference>
<dbReference type="EMBL" id="AP011532">
    <property type="protein sequence ID" value="BAI60217.1"/>
    <property type="molecule type" value="Genomic_DNA"/>
</dbReference>
<reference evidence="4 5" key="1">
    <citation type="journal article" date="2007" name="Appl. Environ. Microbiol.">
        <title>Isolation of key methanogens for global methane emission from rice paddy fields: a novel isolate affiliated with the clone cluster rice cluster I.</title>
        <authorList>
            <person name="Sakai S."/>
            <person name="Imachi H."/>
            <person name="Sekiguchi Y."/>
            <person name="Ohashi A."/>
            <person name="Harada H."/>
            <person name="Kamagata Y."/>
        </authorList>
    </citation>
    <scope>NUCLEOTIDE SEQUENCE [LARGE SCALE GENOMIC DNA]</scope>
    <source>
        <strain evidence="5">DSM 17711 / JCM 13418 / NBRC 101707 / SANAE</strain>
    </source>
</reference>
<dbReference type="CDD" id="cd04301">
    <property type="entry name" value="NAT_SF"/>
    <property type="match status" value="1"/>
</dbReference>
<evidence type="ECO:0000313" key="5">
    <source>
        <dbReference type="Proteomes" id="UP000001882"/>
    </source>
</evidence>
<keyword evidence="2" id="KW-0012">Acyltransferase</keyword>
<organism evidence="4 5">
    <name type="scientific">Methanocella paludicola (strain DSM 17711 / JCM 13418 / NBRC 101707 / SANAE)</name>
    <dbReference type="NCBI Taxonomy" id="304371"/>
    <lineage>
        <taxon>Archaea</taxon>
        <taxon>Methanobacteriati</taxon>
        <taxon>Methanobacteriota</taxon>
        <taxon>Stenosarchaea group</taxon>
        <taxon>Methanomicrobia</taxon>
        <taxon>Methanocellales</taxon>
        <taxon>Methanocellaceae</taxon>
        <taxon>Methanocella</taxon>
    </lineage>
</organism>
<dbReference type="AlphaFoldDB" id="D1YUU5"/>
<dbReference type="Proteomes" id="UP000001882">
    <property type="component" value="Chromosome"/>
</dbReference>
<dbReference type="eggNOG" id="arCOG00833">
    <property type="taxonomic scope" value="Archaea"/>
</dbReference>
<feature type="domain" description="N-acetyltransferase" evidence="3">
    <location>
        <begin position="163"/>
        <end position="305"/>
    </location>
</feature>
<evidence type="ECO:0000259" key="3">
    <source>
        <dbReference type="PROSITE" id="PS51186"/>
    </source>
</evidence>
<dbReference type="Gene3D" id="3.40.630.30">
    <property type="match status" value="1"/>
</dbReference>
<reference evidence="5" key="3">
    <citation type="journal article" date="2011" name="PLoS ONE">
        <title>Genome sequence of a mesophilic hydrogenotrophic methanogen Methanocella paludicola, the first cultivated representative of the order Methanocellales.</title>
        <authorList>
            <person name="Sakai S."/>
            <person name="Takaki Y."/>
            <person name="Shimamura S."/>
            <person name="Sekine M."/>
            <person name="Tajima T."/>
            <person name="Kosugi H."/>
            <person name="Ichikawa N."/>
            <person name="Tasumi E."/>
            <person name="Hiraki A.T."/>
            <person name="Shimizu A."/>
            <person name="Kato Y."/>
            <person name="Nishiko R."/>
            <person name="Mori K."/>
            <person name="Fujita N."/>
            <person name="Imachi H."/>
            <person name="Takai K."/>
        </authorList>
    </citation>
    <scope>NUCLEOTIDE SEQUENCE [LARGE SCALE GENOMIC DNA]</scope>
    <source>
        <strain evidence="5">DSM 17711 / JCM 13418 / NBRC 101707 / SANAE</strain>
    </source>
</reference>
<gene>
    <name evidence="4" type="ordered locus">MCP_0145</name>
</gene>
<evidence type="ECO:0000256" key="1">
    <source>
        <dbReference type="ARBA" id="ARBA00022679"/>
    </source>
</evidence>
<dbReference type="STRING" id="304371.MCP_0145"/>
<dbReference type="PANTHER" id="PTHR43877">
    <property type="entry name" value="AMINOALKYLPHOSPHONATE N-ACETYLTRANSFERASE-RELATED-RELATED"/>
    <property type="match status" value="1"/>
</dbReference>
<dbReference type="PANTHER" id="PTHR43877:SF2">
    <property type="entry name" value="AMINOALKYLPHOSPHONATE N-ACETYLTRANSFERASE-RELATED"/>
    <property type="match status" value="1"/>
</dbReference>
<dbReference type="OrthoDB" id="43754at2157"/>
<dbReference type="PROSITE" id="PS51186">
    <property type="entry name" value="GNAT"/>
    <property type="match status" value="1"/>
</dbReference>
<name>D1YUU5_METPS</name>
<proteinExistence type="predicted"/>
<sequence length="312" mass="33842">MASRMLKEGLKVARGMADDIGPVFAEAARSLPIADQAERSYISNLIERARQGDLGIYTLLLGARSVGVICYKTLDGDAELVFGHAGGSEAYFLRSVAEGLFSEGIHTVRSNFNWPAPRGFISAARDMGFVVTERMGMCLSPAPVKPAYDGFDILPWKDDYAGEVCRIMYESQAPADIPVYPMLARPEGVRALMDSVMAGKHGRFLRGFSYVAWAGGRPVGFIISTMLSDGSILILDLGVDRGHRKRGIGGALLDRLSGDAYREGHGLIVLAVTSNNYDAIRLYERKGFKVNGYFRQHVLSKIATPSGGTPSP</sequence>
<dbReference type="InterPro" id="IPR050832">
    <property type="entry name" value="Bact_Acetyltransf"/>
</dbReference>
<dbReference type="InterPro" id="IPR000182">
    <property type="entry name" value="GNAT_dom"/>
</dbReference>
<reference evidence="4 5" key="2">
    <citation type="journal article" date="2008" name="Int. J. Syst. Evol. Microbiol.">
        <title>Methanocella paludicola gen. nov., sp. nov., a methane-producing archaeon, the first isolate of the lineage 'Rice Cluster I', and proposal of the new archaeal order Methanocellales ord. nov.</title>
        <authorList>
            <person name="Sakai S."/>
            <person name="Imachi H."/>
            <person name="Hanada S."/>
            <person name="Ohashi A."/>
            <person name="Harada H."/>
            <person name="Kamagata Y."/>
        </authorList>
    </citation>
    <scope>NUCLEOTIDE SEQUENCE [LARGE SCALE GENOMIC DNA]</scope>
    <source>
        <strain evidence="5">DSM 17711 / JCM 13418 / NBRC 101707 / SANAE</strain>
    </source>
</reference>
<keyword evidence="1" id="KW-0808">Transferase</keyword>